<dbReference type="GO" id="GO:0006633">
    <property type="term" value="P:fatty acid biosynthetic process"/>
    <property type="evidence" value="ECO:0007669"/>
    <property type="project" value="UniProtKB-UniPathway"/>
</dbReference>
<dbReference type="EnsemblPlants" id="OGLUM04G05630.4">
    <property type="protein sequence ID" value="OGLUM04G05630.4"/>
    <property type="gene ID" value="OGLUM04G05630"/>
</dbReference>
<reference evidence="2" key="2">
    <citation type="submission" date="2018-05" db="EMBL/GenBank/DDBJ databases">
        <title>OgluRS3 (Oryza glumaepatula Reference Sequence Version 3).</title>
        <authorList>
            <person name="Zhang J."/>
            <person name="Kudrna D."/>
            <person name="Lee S."/>
            <person name="Talag J."/>
            <person name="Welchert J."/>
            <person name="Wing R.A."/>
        </authorList>
    </citation>
    <scope>NUCLEOTIDE SEQUENCE [LARGE SCALE GENOMIC DNA]</scope>
</reference>
<evidence type="ECO:0000256" key="1">
    <source>
        <dbReference type="SAM" id="Phobius"/>
    </source>
</evidence>
<organism evidence="2">
    <name type="scientific">Oryza glumipatula</name>
    <dbReference type="NCBI Taxonomy" id="40148"/>
    <lineage>
        <taxon>Eukaryota</taxon>
        <taxon>Viridiplantae</taxon>
        <taxon>Streptophyta</taxon>
        <taxon>Embryophyta</taxon>
        <taxon>Tracheophyta</taxon>
        <taxon>Spermatophyta</taxon>
        <taxon>Magnoliopsida</taxon>
        <taxon>Liliopsida</taxon>
        <taxon>Poales</taxon>
        <taxon>Poaceae</taxon>
        <taxon>BOP clade</taxon>
        <taxon>Oryzoideae</taxon>
        <taxon>Oryzeae</taxon>
        <taxon>Oryzinae</taxon>
        <taxon>Oryza</taxon>
    </lineage>
</organism>
<evidence type="ECO:0000313" key="2">
    <source>
        <dbReference type="EnsemblPlants" id="OGLUM04G05630.4"/>
    </source>
</evidence>
<dbReference type="Gramene" id="OGLUM04G05630.4">
    <property type="protein sequence ID" value="OGLUM04G05630.4"/>
    <property type="gene ID" value="OGLUM04G05630"/>
</dbReference>
<dbReference type="AlphaFoldDB" id="A0A0D9ZIA0"/>
<feature type="transmembrane region" description="Helical" evidence="1">
    <location>
        <begin position="72"/>
        <end position="93"/>
    </location>
</feature>
<evidence type="ECO:0000313" key="3">
    <source>
        <dbReference type="Proteomes" id="UP000026961"/>
    </source>
</evidence>
<proteinExistence type="predicted"/>
<accession>A0A0D9ZIA0</accession>
<protein>
    <submittedName>
        <fullName evidence="2">Very-long-chain (3R)-3-hydroxyacyl-CoA dehydratase</fullName>
    </submittedName>
</protein>
<keyword evidence="1" id="KW-0812">Transmembrane</keyword>
<keyword evidence="1" id="KW-1133">Transmembrane helix</keyword>
<dbReference type="Proteomes" id="UP000026961">
    <property type="component" value="Chromosome 4"/>
</dbReference>
<reference evidence="2" key="1">
    <citation type="submission" date="2015-04" db="UniProtKB">
        <authorList>
            <consortium name="EnsemblPlants"/>
        </authorList>
    </citation>
    <scope>IDENTIFICATION</scope>
</reference>
<keyword evidence="1" id="KW-0472">Membrane</keyword>
<feature type="transmembrane region" description="Helical" evidence="1">
    <location>
        <begin position="33"/>
        <end position="52"/>
    </location>
</feature>
<sequence>MAGVGSAVRRLYLSVYNWAVFFGWYSAASRHRLLAFGSLFSWLDLGVLYYAVTTLLESGHEAVYAAVERPLQFAQTAAFLEILAQACIIWAALT</sequence>
<dbReference type="UniPathway" id="UPA00094"/>
<keyword evidence="3" id="KW-1185">Reference proteome</keyword>
<name>A0A0D9ZIA0_9ORYZ</name>